<dbReference type="PANTHER" id="PTHR30294:SF29">
    <property type="entry name" value="MULTIDRUG ABC TRANSPORTER PERMEASE YBHS-RELATED"/>
    <property type="match status" value="1"/>
</dbReference>
<evidence type="ECO:0000256" key="5">
    <source>
        <dbReference type="ARBA" id="ARBA00023136"/>
    </source>
</evidence>
<feature type="transmembrane region" description="Helical" evidence="6">
    <location>
        <begin position="134"/>
        <end position="154"/>
    </location>
</feature>
<protein>
    <submittedName>
        <fullName evidence="7">ABC transporter permease subunit</fullName>
    </submittedName>
</protein>
<keyword evidence="8" id="KW-1185">Reference proteome</keyword>
<keyword evidence="4 6" id="KW-1133">Transmembrane helix</keyword>
<dbReference type="GO" id="GO:0140359">
    <property type="term" value="F:ABC-type transporter activity"/>
    <property type="evidence" value="ECO:0007669"/>
    <property type="project" value="InterPro"/>
</dbReference>
<proteinExistence type="predicted"/>
<evidence type="ECO:0000256" key="4">
    <source>
        <dbReference type="ARBA" id="ARBA00022989"/>
    </source>
</evidence>
<keyword evidence="2" id="KW-1003">Cell membrane</keyword>
<dbReference type="Proteomes" id="UP000664417">
    <property type="component" value="Unassembled WGS sequence"/>
</dbReference>
<dbReference type="Pfam" id="PF12679">
    <property type="entry name" value="ABC2_membrane_2"/>
    <property type="match status" value="1"/>
</dbReference>
<dbReference type="EMBL" id="JAFREP010000001">
    <property type="protein sequence ID" value="MBO1317006.1"/>
    <property type="molecule type" value="Genomic_DNA"/>
</dbReference>
<comment type="subcellular location">
    <subcellularLocation>
        <location evidence="1">Cell membrane</location>
        <topology evidence="1">Multi-pass membrane protein</topology>
    </subcellularLocation>
</comment>
<feature type="transmembrane region" description="Helical" evidence="6">
    <location>
        <begin position="226"/>
        <end position="245"/>
    </location>
</feature>
<evidence type="ECO:0000256" key="3">
    <source>
        <dbReference type="ARBA" id="ARBA00022692"/>
    </source>
</evidence>
<keyword evidence="5 6" id="KW-0472">Membrane</keyword>
<evidence type="ECO:0000313" key="7">
    <source>
        <dbReference type="EMBL" id="MBO1317006.1"/>
    </source>
</evidence>
<accession>A0A8J7QA28</accession>
<dbReference type="PANTHER" id="PTHR30294">
    <property type="entry name" value="MEMBRANE COMPONENT OF ABC TRANSPORTER YHHJ-RELATED"/>
    <property type="match status" value="1"/>
</dbReference>
<comment type="caution">
    <text evidence="7">The sequence shown here is derived from an EMBL/GenBank/DDBJ whole genome shotgun (WGS) entry which is preliminary data.</text>
</comment>
<evidence type="ECO:0000256" key="1">
    <source>
        <dbReference type="ARBA" id="ARBA00004651"/>
    </source>
</evidence>
<evidence type="ECO:0000256" key="6">
    <source>
        <dbReference type="SAM" id="Phobius"/>
    </source>
</evidence>
<evidence type="ECO:0000256" key="2">
    <source>
        <dbReference type="ARBA" id="ARBA00022475"/>
    </source>
</evidence>
<dbReference type="InterPro" id="IPR051449">
    <property type="entry name" value="ABC-2_transporter_component"/>
</dbReference>
<gene>
    <name evidence="7" type="ORF">J3U88_00945</name>
</gene>
<sequence>MSRYTGLKAVFKREFQGYFATPLGYIFLVIFLMASGWLTVSRDFGQFLEIRQAALTPFFRFLPHIFVMLVPAVAMRLWAEERKTGTVELLFTLPITLEGSYLGKFLAGWSFLGVALLLTFPMVIWVAILGDPDWGTIITGYLGSFLLAGAFLAIGMLFSALTKNQVVSFILSVAASVSLLSLGLPQVLEFFGSIAFIGGYLEQILAALSLFDHFHSLTRGLLEFRVFAFFAVLIVGWLGCGMMLLNQLKAS</sequence>
<evidence type="ECO:0000313" key="8">
    <source>
        <dbReference type="Proteomes" id="UP000664417"/>
    </source>
</evidence>
<reference evidence="7" key="1">
    <citation type="submission" date="2021-03" db="EMBL/GenBank/DDBJ databases">
        <authorList>
            <person name="Wang G."/>
        </authorList>
    </citation>
    <scope>NUCLEOTIDE SEQUENCE</scope>
    <source>
        <strain evidence="7">KCTC 12899</strain>
    </source>
</reference>
<dbReference type="GO" id="GO:0005886">
    <property type="term" value="C:plasma membrane"/>
    <property type="evidence" value="ECO:0007669"/>
    <property type="project" value="UniProtKB-SubCell"/>
</dbReference>
<feature type="transmembrane region" description="Helical" evidence="6">
    <location>
        <begin position="58"/>
        <end position="79"/>
    </location>
</feature>
<feature type="transmembrane region" description="Helical" evidence="6">
    <location>
        <begin position="105"/>
        <end position="128"/>
    </location>
</feature>
<feature type="transmembrane region" description="Helical" evidence="6">
    <location>
        <begin position="190"/>
        <end position="214"/>
    </location>
</feature>
<organism evidence="7 8">
    <name type="scientific">Acanthopleuribacter pedis</name>
    <dbReference type="NCBI Taxonomy" id="442870"/>
    <lineage>
        <taxon>Bacteria</taxon>
        <taxon>Pseudomonadati</taxon>
        <taxon>Acidobacteriota</taxon>
        <taxon>Holophagae</taxon>
        <taxon>Acanthopleuribacterales</taxon>
        <taxon>Acanthopleuribacteraceae</taxon>
        <taxon>Acanthopleuribacter</taxon>
    </lineage>
</organism>
<feature type="transmembrane region" description="Helical" evidence="6">
    <location>
        <begin position="20"/>
        <end position="38"/>
    </location>
</feature>
<dbReference type="RefSeq" id="WP_207856242.1">
    <property type="nucleotide sequence ID" value="NZ_JAFREP010000001.1"/>
</dbReference>
<name>A0A8J7QA28_9BACT</name>
<keyword evidence="3 6" id="KW-0812">Transmembrane</keyword>
<feature type="transmembrane region" description="Helical" evidence="6">
    <location>
        <begin position="166"/>
        <end position="184"/>
    </location>
</feature>
<dbReference type="AlphaFoldDB" id="A0A8J7QA28"/>